<dbReference type="EMBL" id="QOUX01000001">
    <property type="protein sequence ID" value="RXJ04276.1"/>
    <property type="molecule type" value="Genomic_DNA"/>
</dbReference>
<gene>
    <name evidence="1" type="ORF">DS745_02515</name>
</gene>
<accession>A0A4Q0VYM2</accession>
<dbReference type="InterPro" id="IPR012347">
    <property type="entry name" value="Ferritin-like"/>
</dbReference>
<organism evidence="1 2">
    <name type="scientific">Anaerobacillus alkaliphilus</name>
    <dbReference type="NCBI Taxonomy" id="1548597"/>
    <lineage>
        <taxon>Bacteria</taxon>
        <taxon>Bacillati</taxon>
        <taxon>Bacillota</taxon>
        <taxon>Bacilli</taxon>
        <taxon>Bacillales</taxon>
        <taxon>Bacillaceae</taxon>
        <taxon>Anaerobacillus</taxon>
    </lineage>
</organism>
<proteinExistence type="predicted"/>
<protein>
    <submittedName>
        <fullName evidence="1">DUF3231 family protein</fullName>
    </submittedName>
</protein>
<dbReference type="Gene3D" id="1.20.1260.10">
    <property type="match status" value="1"/>
</dbReference>
<keyword evidence="2" id="KW-1185">Reference proteome</keyword>
<dbReference type="InterPro" id="IPR021617">
    <property type="entry name" value="DUF3231"/>
</dbReference>
<evidence type="ECO:0000313" key="1">
    <source>
        <dbReference type="EMBL" id="RXJ04276.1"/>
    </source>
</evidence>
<dbReference type="OrthoDB" id="1934429at2"/>
<sequence>MPNYLESIMAAVKTIIDDEQQPTLNILEAGHCWLYYGVLREAVAFEQAGMNTTDDDELKGILKDAEKMCLAQAQELEDFMRKEGVPLPPVSEFKPMSNSSEIPPGVKLTDDEISNGVAMKMIALSNAASMAASQCVRTDLGTLWVKDLNEALAYGMTLKTKMRKRGWAKIPPSYSPPGV</sequence>
<dbReference type="RefSeq" id="WP_129076625.1">
    <property type="nucleotide sequence ID" value="NZ_QOUX01000001.1"/>
</dbReference>
<name>A0A4Q0VYM2_9BACI</name>
<comment type="caution">
    <text evidence="1">The sequence shown here is derived from an EMBL/GenBank/DDBJ whole genome shotgun (WGS) entry which is preliminary data.</text>
</comment>
<dbReference type="Proteomes" id="UP000290649">
    <property type="component" value="Unassembled WGS sequence"/>
</dbReference>
<evidence type="ECO:0000313" key="2">
    <source>
        <dbReference type="Proteomes" id="UP000290649"/>
    </source>
</evidence>
<reference evidence="1 2" key="1">
    <citation type="journal article" date="2019" name="Int. J. Syst. Evol. Microbiol.">
        <title>Anaerobacillus alkaliphilus sp. nov., a novel alkaliphilic and moderately halophilic bacterium.</title>
        <authorList>
            <person name="Borsodi A.K."/>
            <person name="Aszalos J.M."/>
            <person name="Bihari P."/>
            <person name="Nagy I."/>
            <person name="Schumann P."/>
            <person name="Sproer C."/>
            <person name="Kovacs A.L."/>
            <person name="Boka K."/>
            <person name="Dobosy P."/>
            <person name="Ovari M."/>
            <person name="Szili-Kovacs T."/>
            <person name="Toth E."/>
        </authorList>
    </citation>
    <scope>NUCLEOTIDE SEQUENCE [LARGE SCALE GENOMIC DNA]</scope>
    <source>
        <strain evidence="1 2">B16-10</strain>
    </source>
</reference>
<dbReference type="AlphaFoldDB" id="A0A4Q0VYM2"/>
<dbReference type="Pfam" id="PF11553">
    <property type="entry name" value="DUF3231"/>
    <property type="match status" value="1"/>
</dbReference>